<accession>A0AAE0WW68</accession>
<keyword evidence="6" id="KW-0508">mRNA splicing</keyword>
<gene>
    <name evidence="13" type="primary">PRP24</name>
    <name evidence="13" type="ORF">LTR78_001521</name>
</gene>
<evidence type="ECO:0000313" key="14">
    <source>
        <dbReference type="Proteomes" id="UP001274830"/>
    </source>
</evidence>
<dbReference type="FunFam" id="3.30.70.330:FF:000365">
    <property type="entry name" value="U4/U6 snRNA-associated-splicing factor PRP24"/>
    <property type="match status" value="1"/>
</dbReference>
<dbReference type="CDD" id="cd00590">
    <property type="entry name" value="RRM_SF"/>
    <property type="match status" value="1"/>
</dbReference>
<dbReference type="GO" id="GO:0008380">
    <property type="term" value="P:RNA splicing"/>
    <property type="evidence" value="ECO:0007669"/>
    <property type="project" value="UniProtKB-KW"/>
</dbReference>
<comment type="function">
    <text evidence="1">Component of the cleavage factor IA (CFIA) complex, which is involved in the endonucleolytic cleavage during polyadenylation-dependent pre-mRNA 3'-end formation.</text>
</comment>
<dbReference type="RefSeq" id="XP_064698966.1">
    <property type="nucleotide sequence ID" value="XM_064834005.1"/>
</dbReference>
<evidence type="ECO:0000256" key="3">
    <source>
        <dbReference type="ARBA" id="ARBA00022664"/>
    </source>
</evidence>
<feature type="domain" description="RRM" evidence="12">
    <location>
        <begin position="1034"/>
        <end position="1110"/>
    </location>
</feature>
<dbReference type="PROSITE" id="PS50102">
    <property type="entry name" value="RRM"/>
    <property type="match status" value="3"/>
</dbReference>
<dbReference type="Pfam" id="PF05843">
    <property type="entry name" value="Suf"/>
    <property type="match status" value="1"/>
</dbReference>
<evidence type="ECO:0000256" key="11">
    <source>
        <dbReference type="SAM" id="MobiDB-lite"/>
    </source>
</evidence>
<name>A0AAE0WW68_9PEZI</name>
<comment type="caution">
    <text evidence="13">The sequence shown here is derived from an EMBL/GenBank/DDBJ whole genome shotgun (WGS) entry which is preliminary data.</text>
</comment>
<dbReference type="InterPro" id="IPR012677">
    <property type="entry name" value="Nucleotide-bd_a/b_plait_sf"/>
</dbReference>
<evidence type="ECO:0000256" key="5">
    <source>
        <dbReference type="ARBA" id="ARBA00022884"/>
    </source>
</evidence>
<keyword evidence="3" id="KW-0507">mRNA processing</keyword>
<keyword evidence="7" id="KW-0539">Nucleus</keyword>
<dbReference type="SMART" id="SM00386">
    <property type="entry name" value="HAT"/>
    <property type="match status" value="5"/>
</dbReference>
<dbReference type="GO" id="GO:0005688">
    <property type="term" value="C:U6 snRNP"/>
    <property type="evidence" value="ECO:0007669"/>
    <property type="project" value="UniProtKB-ARBA"/>
</dbReference>
<dbReference type="Pfam" id="PF00076">
    <property type="entry name" value="RRM_1"/>
    <property type="match status" value="3"/>
</dbReference>
<evidence type="ECO:0000256" key="1">
    <source>
        <dbReference type="ARBA" id="ARBA00002863"/>
    </source>
</evidence>
<dbReference type="InterPro" id="IPR003107">
    <property type="entry name" value="HAT"/>
</dbReference>
<reference evidence="13" key="1">
    <citation type="submission" date="2023-07" db="EMBL/GenBank/DDBJ databases">
        <title>Black Yeasts Isolated from many extreme environments.</title>
        <authorList>
            <person name="Coleine C."/>
            <person name="Stajich J.E."/>
            <person name="Selbmann L."/>
        </authorList>
    </citation>
    <scope>NUCLEOTIDE SEQUENCE</scope>
    <source>
        <strain evidence="13">CCFEE 5485</strain>
    </source>
</reference>
<feature type="compositionally biased region" description="Basic and acidic residues" evidence="11">
    <location>
        <begin position="839"/>
        <end position="851"/>
    </location>
</feature>
<evidence type="ECO:0000259" key="12">
    <source>
        <dbReference type="PROSITE" id="PS50102"/>
    </source>
</evidence>
<evidence type="ECO:0000256" key="2">
    <source>
        <dbReference type="ARBA" id="ARBA00004123"/>
    </source>
</evidence>
<feature type="region of interest" description="Disordered" evidence="11">
    <location>
        <begin position="97"/>
        <end position="119"/>
    </location>
</feature>
<protein>
    <recommendedName>
        <fullName evidence="9">U4/U6 snRNA-associated-splicing factor PRP24</fullName>
    </recommendedName>
</protein>
<evidence type="ECO:0000256" key="7">
    <source>
        <dbReference type="ARBA" id="ARBA00023242"/>
    </source>
</evidence>
<evidence type="ECO:0000256" key="4">
    <source>
        <dbReference type="ARBA" id="ARBA00022737"/>
    </source>
</evidence>
<feature type="compositionally biased region" description="Gly residues" evidence="11">
    <location>
        <begin position="1277"/>
        <end position="1293"/>
    </location>
</feature>
<dbReference type="PANTHER" id="PTHR23189">
    <property type="entry name" value="RNA RECOGNITION MOTIF-CONTAINING"/>
    <property type="match status" value="1"/>
</dbReference>
<dbReference type="SUPFAM" id="SSF54928">
    <property type="entry name" value="RNA-binding domain, RBD"/>
    <property type="match status" value="2"/>
</dbReference>
<dbReference type="Gene3D" id="3.30.70.330">
    <property type="match status" value="4"/>
</dbReference>
<dbReference type="GeneID" id="89958534"/>
<feature type="region of interest" description="Disordered" evidence="11">
    <location>
        <begin position="1240"/>
        <end position="1340"/>
    </location>
</feature>
<feature type="compositionally biased region" description="Low complexity" evidence="11">
    <location>
        <begin position="1296"/>
        <end position="1305"/>
    </location>
</feature>
<keyword evidence="4" id="KW-0677">Repeat</keyword>
<sequence length="1340" mass="148513">MDINALLSPQASSAREETASPSSTKKISPRKARPSRPAGGKRTSSGLSQEISRSPDLDLQRTPGRTSIGTPLHQYEKPPSVHQAFPLHSVAESAPGFRPLHQQAGPTSNPSPPTPAEAFHAHGYSQKRPVVAHRHSSTLQMETLADLASMQKRHSTHLTTSGSSIRHSETTQQPARQSAMASVMPPPIARTGSGQSLADLTMAEAPAQTPPPRDFTSSALSDVESQTVTDLMGQLNQNSYAYDSHVQLINLLHKGFLAHVRPPAESAHVPTGASGSYGFLTEMRQAREAMDTRFAVGEDLWLDWLADEVLLAKTAEERIGVTELFQKAVQDEPASAKLWQAYGDWIRSCHVACNEVTESHGWTVEDKEVCRDLFTRETLVNVFEQAIAATQWRLSDSQHLWSQYAELLLEDMPDSANEPDVARLKNTYLQRLQVPHAESGETAQAYWSIMSRYEPNNWEAIMAQSNEVAAPARKQMALREEHEQAVQRAAESQDKDTLFDAFSAYLQWERKHKIRGGANGVELRRALYERGLLRFPTYTEWWLDYIDLLTTNGDGSGVLTLAERATRHCPWSGDLWARRILRCDVEGKPHFEIEATKHRATNSGLLAVGGMEELLKVLQQWCSYLRRLAFRPGSSEDELDIAEVGIASALEDIQQAGRTIYGDDFQGDPLHRLETIQIKYLSEARRVLDARAIYRQLVPKHKDSYDFWATYYTWELWMWGHDRMSEAMRVETTENGPHIATKVVQEALSQRNLDWPEKVLDMYLTHFQQHESREKAQDAIVEAREFSKRLSLRRAKEAESVPQEQPVVAEAQPVATNGEKRKAEDATPNGTSDRHKKVKVEETDVTGKEEPSASTAAQAKRDRENTTITVRNLTLEITEDEIKKFFRDIGKPQSINILRDKKNDTSSATVELESQEDVLAAKTRNGKELSGREVRIQSGSQNTLYVTNYPPEYDEATIRSLFSSYGDIVSVRFPSLKYNKARRFCYVTFLTEEMAREAEANMDNKTLDAKHRLLAKIANPEAKKQRSGAQAEGREIFVKNLDRFAVEDEVKDFFSQFGNVASLNLLKLVNNKRTGTGFVVFATAEDANKALAANNRPWRDRILHVEISQSNAESRAAPLERARKEDVIIKHGGASASPEPSSINGRRGSDVSMASAPHAQDEEAYRTARERKVAIFELPDTVNDARIQAAMEAYGPIVKMQLRRQLGGAIVEFANVSDAFNVRQGVDVSSLGEKVRTGDVGDLLSKGKKKQDAGAGGASTSLRPATFSRPGQRGGRRGGLGFKRGGGFGGMGGPPAAATSSSEAANGVGAGAAKSNNDFRAMLEKSKLQPTPADEGAAAE</sequence>
<dbReference type="Proteomes" id="UP001274830">
    <property type="component" value="Unassembled WGS sequence"/>
</dbReference>
<feature type="compositionally biased region" description="Polar residues" evidence="11">
    <location>
        <begin position="42"/>
        <end position="52"/>
    </location>
</feature>
<dbReference type="InterPro" id="IPR011990">
    <property type="entry name" value="TPR-like_helical_dom_sf"/>
</dbReference>
<feature type="region of interest" description="Disordered" evidence="11">
    <location>
        <begin position="796"/>
        <end position="864"/>
    </location>
</feature>
<feature type="domain" description="RRM" evidence="12">
    <location>
        <begin position="942"/>
        <end position="1020"/>
    </location>
</feature>
<evidence type="ECO:0000256" key="10">
    <source>
        <dbReference type="PROSITE-ProRule" id="PRU00176"/>
    </source>
</evidence>
<dbReference type="Pfam" id="PF16842">
    <property type="entry name" value="RRM_occluded"/>
    <property type="match status" value="1"/>
</dbReference>
<evidence type="ECO:0000256" key="6">
    <source>
        <dbReference type="ARBA" id="ARBA00023187"/>
    </source>
</evidence>
<dbReference type="GO" id="GO:0003723">
    <property type="term" value="F:RNA binding"/>
    <property type="evidence" value="ECO:0007669"/>
    <property type="project" value="UniProtKB-UniRule"/>
</dbReference>
<dbReference type="Gene3D" id="1.25.40.10">
    <property type="entry name" value="Tetratricopeptide repeat domain"/>
    <property type="match status" value="2"/>
</dbReference>
<feature type="region of interest" description="Disordered" evidence="11">
    <location>
        <begin position="1132"/>
        <end position="1163"/>
    </location>
</feature>
<dbReference type="InterPro" id="IPR000504">
    <property type="entry name" value="RRM_dom"/>
</dbReference>
<feature type="compositionally biased region" description="Polar residues" evidence="11">
    <location>
        <begin position="157"/>
        <end position="180"/>
    </location>
</feature>
<dbReference type="InterPro" id="IPR008847">
    <property type="entry name" value="Suf"/>
</dbReference>
<comment type="subcellular location">
    <subcellularLocation>
        <location evidence="2">Nucleus</location>
    </subcellularLocation>
</comment>
<feature type="compositionally biased region" description="Polar residues" evidence="11">
    <location>
        <begin position="7"/>
        <end position="26"/>
    </location>
</feature>
<evidence type="ECO:0000313" key="13">
    <source>
        <dbReference type="EMBL" id="KAK3679068.1"/>
    </source>
</evidence>
<keyword evidence="14" id="KW-1185">Reference proteome</keyword>
<feature type="domain" description="RRM" evidence="12">
    <location>
        <begin position="866"/>
        <end position="941"/>
    </location>
</feature>
<organism evidence="13 14">
    <name type="scientific">Recurvomyces mirabilis</name>
    <dbReference type="NCBI Taxonomy" id="574656"/>
    <lineage>
        <taxon>Eukaryota</taxon>
        <taxon>Fungi</taxon>
        <taxon>Dikarya</taxon>
        <taxon>Ascomycota</taxon>
        <taxon>Pezizomycotina</taxon>
        <taxon>Dothideomycetes</taxon>
        <taxon>Dothideomycetidae</taxon>
        <taxon>Mycosphaerellales</taxon>
        <taxon>Teratosphaeriaceae</taxon>
        <taxon>Recurvomyces</taxon>
    </lineage>
</organism>
<dbReference type="SUPFAM" id="SSF48452">
    <property type="entry name" value="TPR-like"/>
    <property type="match status" value="1"/>
</dbReference>
<evidence type="ECO:0000256" key="9">
    <source>
        <dbReference type="ARBA" id="ARBA00093627"/>
    </source>
</evidence>
<feature type="region of interest" description="Disordered" evidence="11">
    <location>
        <begin position="1"/>
        <end position="78"/>
    </location>
</feature>
<dbReference type="InterPro" id="IPR035979">
    <property type="entry name" value="RBD_domain_sf"/>
</dbReference>
<evidence type="ECO:0000256" key="8">
    <source>
        <dbReference type="ARBA" id="ARBA00093374"/>
    </source>
</evidence>
<dbReference type="SMART" id="SM00360">
    <property type="entry name" value="RRM"/>
    <property type="match status" value="4"/>
</dbReference>
<comment type="function">
    <text evidence="8">Functions as a recycling factor of the spliceosome, a machinery that forms on each precursor-messenger RNA (pre-mRNA) and catalyzes the removal of introns. Chaperones the re-annealing of U4 and U6 snRNAs (small nuclear RNAs) released from previous rounds of splicing, an initial step in reforming the U4/U6-U5 tri-snRNP (small nuclear ribonucleoprotein) that can reassemble into another spliceosome complex; this step involves binding U6 and facilitating the unwinding of the U6 internal stem loop, followed by base-pairing of U6 to U4.</text>
</comment>
<keyword evidence="5 10" id="KW-0694">RNA-binding</keyword>
<feature type="region of interest" description="Disordered" evidence="11">
    <location>
        <begin position="150"/>
        <end position="194"/>
    </location>
</feature>
<dbReference type="GO" id="GO:0006397">
    <property type="term" value="P:mRNA processing"/>
    <property type="evidence" value="ECO:0007669"/>
    <property type="project" value="UniProtKB-KW"/>
</dbReference>
<dbReference type="EMBL" id="JAUTXT010000003">
    <property type="protein sequence ID" value="KAK3679068.1"/>
    <property type="molecule type" value="Genomic_DNA"/>
</dbReference>
<dbReference type="InterPro" id="IPR031766">
    <property type="entry name" value="RRM_occluded"/>
</dbReference>
<proteinExistence type="predicted"/>